<reference evidence="2" key="2">
    <citation type="submission" date="2021-04" db="EMBL/GenBank/DDBJ databases">
        <authorList>
            <person name="Gilroy R."/>
        </authorList>
    </citation>
    <scope>NUCLEOTIDE SEQUENCE</scope>
    <source>
        <strain evidence="2">MalCec1-1739</strain>
    </source>
</reference>
<evidence type="ECO:0000256" key="1">
    <source>
        <dbReference type="SAM" id="Coils"/>
    </source>
</evidence>
<name>A0A9D2UJQ6_9BACT</name>
<gene>
    <name evidence="2" type="ORF">IAA93_08550</name>
</gene>
<proteinExistence type="predicted"/>
<evidence type="ECO:0000313" key="3">
    <source>
        <dbReference type="Proteomes" id="UP000787625"/>
    </source>
</evidence>
<evidence type="ECO:0000313" key="2">
    <source>
        <dbReference type="EMBL" id="HJD53755.1"/>
    </source>
</evidence>
<feature type="coiled-coil region" evidence="1">
    <location>
        <begin position="357"/>
        <end position="412"/>
    </location>
</feature>
<sequence>MDNNKVYQKIKDLAHQLAHQGAVYTRADLAYDLQGLGVSEDSYEVDKLVWEAYEYFNDDDAIRTSFYDNEGKDLLVDRYRVDHLLEVGDNASLFSLLHDKLRTSEGTLSRLDGILSETMGDSVINVTNIINVIKGTQGVVKIKEEASTMFSLYSEMVGGYDEAKHQVKSLITDFVKVRESVCDIYRRYALVLTDAFGDSIKAISPELFDFDSIEWLDVHGMLQNLKLDYEKISEKCSTLMSSISDSFGQSLNLASRSYRAAGNKQMGLVLAGLNMLTHYVGAAQATAELKQDLVALGNSVKHDVTLIKGDAGRLAVIYKTLNDLYIPLAEAFARYTGQVLSDEWQHLTEALYGSAEIQALKQSRDAALDECKEIERAMNDNQMNIDYYSTRIDDCRQLLEMKKAQYAQAKAAKPQKPLLCFGPAKQKYNREVYEWDQACAPVISKYEDLQTDVKLDSEELDKQMSQLKENKIEYQKARKKLLDANRRIMSKISVSDELKLRMLPHLESMIRLLRIAREIAGLKLDGRLTNVVSIKRQDTELPQELKQNIASFAKSLKDNVKISEGMARDSYYAVADEYPDDRRPAPADFRQLTDAENNAVQSAVSLLESWAYLKTMQEQSAMAHKAYDKELKKLQQEFRRAIAGIDDKGVVLRECLKNINSSMDSEQLKDGLLSLAGKSGANFSRQDWDDFLNGRKSIEL</sequence>
<protein>
    <submittedName>
        <fullName evidence="2">Uncharacterized protein</fullName>
    </submittedName>
</protein>
<keyword evidence="1" id="KW-0175">Coiled coil</keyword>
<organism evidence="2 3">
    <name type="scientific">Candidatus Avibacteroides avistercoris</name>
    <dbReference type="NCBI Taxonomy" id="2840690"/>
    <lineage>
        <taxon>Bacteria</taxon>
        <taxon>Pseudomonadati</taxon>
        <taxon>Bacteroidota</taxon>
        <taxon>Bacteroidia</taxon>
        <taxon>Bacteroidales</taxon>
        <taxon>Bacteroidaceae</taxon>
        <taxon>Bacteroidaceae incertae sedis</taxon>
        <taxon>Candidatus Avibacteroides</taxon>
    </lineage>
</organism>
<feature type="coiled-coil region" evidence="1">
    <location>
        <begin position="457"/>
        <end position="487"/>
    </location>
</feature>
<reference evidence="2" key="1">
    <citation type="journal article" date="2021" name="PeerJ">
        <title>Extensive microbial diversity within the chicken gut microbiome revealed by metagenomics and culture.</title>
        <authorList>
            <person name="Gilroy R."/>
            <person name="Ravi A."/>
            <person name="Getino M."/>
            <person name="Pursley I."/>
            <person name="Horton D.L."/>
            <person name="Alikhan N.F."/>
            <person name="Baker D."/>
            <person name="Gharbi K."/>
            <person name="Hall N."/>
            <person name="Watson M."/>
            <person name="Adriaenssens E.M."/>
            <person name="Foster-Nyarko E."/>
            <person name="Jarju S."/>
            <person name="Secka A."/>
            <person name="Antonio M."/>
            <person name="Oren A."/>
            <person name="Chaudhuri R.R."/>
            <person name="La Ragione R."/>
            <person name="Hildebrand F."/>
            <person name="Pallen M.J."/>
        </authorList>
    </citation>
    <scope>NUCLEOTIDE SEQUENCE</scope>
    <source>
        <strain evidence="2">MalCec1-1739</strain>
    </source>
</reference>
<dbReference type="AlphaFoldDB" id="A0A9D2UJQ6"/>
<comment type="caution">
    <text evidence="2">The sequence shown here is derived from an EMBL/GenBank/DDBJ whole genome shotgun (WGS) entry which is preliminary data.</text>
</comment>
<dbReference type="Proteomes" id="UP000787625">
    <property type="component" value="Unassembled WGS sequence"/>
</dbReference>
<accession>A0A9D2UJQ6</accession>
<dbReference type="EMBL" id="DWUP01000197">
    <property type="protein sequence ID" value="HJD53755.1"/>
    <property type="molecule type" value="Genomic_DNA"/>
</dbReference>